<accession>A0A174BJZ7</accession>
<dbReference type="EMBL" id="CYZV01000011">
    <property type="protein sequence ID" value="CUO00539.1"/>
    <property type="molecule type" value="Genomic_DNA"/>
</dbReference>
<feature type="coiled-coil region" evidence="1">
    <location>
        <begin position="41"/>
        <end position="79"/>
    </location>
</feature>
<sequence>MTYKYTEDDYCDLFSKKICDNCGKCLEEDGIDIRAINIDDIAKTVEENSFIEEELKNALEALKEEEKDSEENINEEITLENYNDILDKMDLQDDYVDAFDNIVYFDELGVDNDTELDELTEEIYPGIRKMKK</sequence>
<dbReference type="AlphaFoldDB" id="A0A174BJZ7"/>
<reference evidence="2 3" key="1">
    <citation type="submission" date="2015-09" db="EMBL/GenBank/DDBJ databases">
        <authorList>
            <consortium name="Pathogen Informatics"/>
        </authorList>
    </citation>
    <scope>NUCLEOTIDE SEQUENCE [LARGE SCALE GENOMIC DNA]</scope>
    <source>
        <strain evidence="2 3">2789STDY5834855</strain>
    </source>
</reference>
<evidence type="ECO:0000313" key="2">
    <source>
        <dbReference type="EMBL" id="CUO00539.1"/>
    </source>
</evidence>
<evidence type="ECO:0000256" key="1">
    <source>
        <dbReference type="SAM" id="Coils"/>
    </source>
</evidence>
<keyword evidence="1" id="KW-0175">Coiled coil</keyword>
<proteinExistence type="predicted"/>
<evidence type="ECO:0000313" key="3">
    <source>
        <dbReference type="Proteomes" id="UP000095558"/>
    </source>
</evidence>
<organism evidence="2 3">
    <name type="scientific">Clostridium disporicum</name>
    <dbReference type="NCBI Taxonomy" id="84024"/>
    <lineage>
        <taxon>Bacteria</taxon>
        <taxon>Bacillati</taxon>
        <taxon>Bacillota</taxon>
        <taxon>Clostridia</taxon>
        <taxon>Eubacteriales</taxon>
        <taxon>Clostridiaceae</taxon>
        <taxon>Clostridium</taxon>
    </lineage>
</organism>
<gene>
    <name evidence="2" type="ORF">ERS852470_01209</name>
</gene>
<dbReference type="Proteomes" id="UP000095558">
    <property type="component" value="Unassembled WGS sequence"/>
</dbReference>
<name>A0A174BJZ7_9CLOT</name>
<dbReference type="RefSeq" id="WP_055275931.1">
    <property type="nucleotide sequence ID" value="NZ_CYZV01000011.1"/>
</dbReference>
<protein>
    <submittedName>
        <fullName evidence="2">Protein containing Zn-finger domain</fullName>
    </submittedName>
</protein>
<dbReference type="STRING" id="84024.ERS852471_00198"/>